<evidence type="ECO:0000256" key="2">
    <source>
        <dbReference type="ARBA" id="ARBA00023125"/>
    </source>
</evidence>
<dbReference type="EMBL" id="FNZK01000008">
    <property type="protein sequence ID" value="SEJ47523.1"/>
    <property type="molecule type" value="Genomic_DNA"/>
</dbReference>
<keyword evidence="1" id="KW-0805">Transcription regulation</keyword>
<reference evidence="5 6" key="1">
    <citation type="submission" date="2016-10" db="EMBL/GenBank/DDBJ databases">
        <authorList>
            <person name="de Groot N.N."/>
        </authorList>
    </citation>
    <scope>NUCLEOTIDE SEQUENCE [LARGE SCALE GENOMIC DNA]</scope>
    <source>
        <strain evidence="5 6">DSM 2179</strain>
    </source>
</reference>
<evidence type="ECO:0000259" key="4">
    <source>
        <dbReference type="PROSITE" id="PS50995"/>
    </source>
</evidence>
<dbReference type="Gene3D" id="1.10.10.10">
    <property type="entry name" value="Winged helix-like DNA-binding domain superfamily/Winged helix DNA-binding domain"/>
    <property type="match status" value="1"/>
</dbReference>
<sequence length="148" mass="17345">MRQSEQIFNILHRIIHKSSILMAQPRPFGTDDLLYSSEIHMIDVIGRQPGICVTEIANKLDITKGAVPKIIRKLLHKDMIYRYQAMENKKMVLFNLTDKGEIAFQAHAAFHEELDQNIIQKFDVMPEKECQQFKDIMHDIESYIDKMK</sequence>
<protein>
    <submittedName>
        <fullName evidence="5">DNA-binding transcriptional regulator, MarR family</fullName>
    </submittedName>
</protein>
<evidence type="ECO:0000313" key="6">
    <source>
        <dbReference type="Proteomes" id="UP000199662"/>
    </source>
</evidence>
<dbReference type="Proteomes" id="UP000199662">
    <property type="component" value="Unassembled WGS sequence"/>
</dbReference>
<dbReference type="RefSeq" id="WP_091831252.1">
    <property type="nucleotide sequence ID" value="NZ_FNZK01000008.1"/>
</dbReference>
<dbReference type="PROSITE" id="PS50995">
    <property type="entry name" value="HTH_MARR_2"/>
    <property type="match status" value="1"/>
</dbReference>
<keyword evidence="6" id="KW-1185">Reference proteome</keyword>
<dbReference type="InterPro" id="IPR036388">
    <property type="entry name" value="WH-like_DNA-bd_sf"/>
</dbReference>
<feature type="domain" description="HTH marR-type" evidence="4">
    <location>
        <begin position="4"/>
        <end position="142"/>
    </location>
</feature>
<dbReference type="PANTHER" id="PTHR35790">
    <property type="entry name" value="HTH-TYPE TRANSCRIPTIONAL REGULATOR PCHR"/>
    <property type="match status" value="1"/>
</dbReference>
<dbReference type="GO" id="GO:0003677">
    <property type="term" value="F:DNA binding"/>
    <property type="evidence" value="ECO:0007669"/>
    <property type="project" value="UniProtKB-KW"/>
</dbReference>
<keyword evidence="3" id="KW-0804">Transcription</keyword>
<accession>A0A1H6Z1W7</accession>
<dbReference type="Pfam" id="PF01047">
    <property type="entry name" value="MarR"/>
    <property type="match status" value="1"/>
</dbReference>
<proteinExistence type="predicted"/>
<dbReference type="AlphaFoldDB" id="A0A1H6Z1W7"/>
<evidence type="ECO:0000313" key="5">
    <source>
        <dbReference type="EMBL" id="SEJ47523.1"/>
    </source>
</evidence>
<dbReference type="PANTHER" id="PTHR35790:SF4">
    <property type="entry name" value="HTH-TYPE TRANSCRIPTIONAL REGULATOR PCHR"/>
    <property type="match status" value="1"/>
</dbReference>
<organism evidence="5 6">
    <name type="scientific">Propionispira arboris</name>
    <dbReference type="NCBI Taxonomy" id="84035"/>
    <lineage>
        <taxon>Bacteria</taxon>
        <taxon>Bacillati</taxon>
        <taxon>Bacillota</taxon>
        <taxon>Negativicutes</taxon>
        <taxon>Selenomonadales</taxon>
        <taxon>Selenomonadaceae</taxon>
        <taxon>Propionispira</taxon>
    </lineage>
</organism>
<gene>
    <name evidence="5" type="ORF">SAMN05660742_108120</name>
</gene>
<name>A0A1H6Z1W7_9FIRM</name>
<keyword evidence="2 5" id="KW-0238">DNA-binding</keyword>
<dbReference type="SMART" id="SM00347">
    <property type="entry name" value="HTH_MARR"/>
    <property type="match status" value="1"/>
</dbReference>
<dbReference type="InterPro" id="IPR052067">
    <property type="entry name" value="Metal_resp_HTH_trans_reg"/>
</dbReference>
<dbReference type="InterPro" id="IPR000835">
    <property type="entry name" value="HTH_MarR-typ"/>
</dbReference>
<dbReference type="GO" id="GO:0003700">
    <property type="term" value="F:DNA-binding transcription factor activity"/>
    <property type="evidence" value="ECO:0007669"/>
    <property type="project" value="InterPro"/>
</dbReference>
<dbReference type="STRING" id="84035.SAMN05660742_108120"/>
<dbReference type="InterPro" id="IPR036390">
    <property type="entry name" value="WH_DNA-bd_sf"/>
</dbReference>
<evidence type="ECO:0000256" key="1">
    <source>
        <dbReference type="ARBA" id="ARBA00023015"/>
    </source>
</evidence>
<evidence type="ECO:0000256" key="3">
    <source>
        <dbReference type="ARBA" id="ARBA00023163"/>
    </source>
</evidence>
<dbReference type="SUPFAM" id="SSF46785">
    <property type="entry name" value="Winged helix' DNA-binding domain"/>
    <property type="match status" value="1"/>
</dbReference>